<evidence type="ECO:0000256" key="4">
    <source>
        <dbReference type="ARBA" id="ARBA00022692"/>
    </source>
</evidence>
<dbReference type="Pfam" id="PF00884">
    <property type="entry name" value="Sulfatase"/>
    <property type="match status" value="1"/>
</dbReference>
<keyword evidence="12" id="KW-1185">Reference proteome</keyword>
<keyword evidence="3" id="KW-1003">Cell membrane</keyword>
<dbReference type="RefSeq" id="WP_116441665.1">
    <property type="nucleotide sequence ID" value="NZ_BHEO01000008.1"/>
</dbReference>
<evidence type="ECO:0000313" key="10">
    <source>
        <dbReference type="EMBL" id="TCS68681.1"/>
    </source>
</evidence>
<dbReference type="SUPFAM" id="SSF53649">
    <property type="entry name" value="Alkaline phosphatase-like"/>
    <property type="match status" value="1"/>
</dbReference>
<feature type="domain" description="Sulfatase N-terminal" evidence="8">
    <location>
        <begin position="159"/>
        <end position="450"/>
    </location>
</feature>
<dbReference type="Proteomes" id="UP000294613">
    <property type="component" value="Unassembled WGS sequence"/>
</dbReference>
<proteinExistence type="predicted"/>
<keyword evidence="4 7" id="KW-0812">Transmembrane</keyword>
<keyword evidence="5 7" id="KW-1133">Transmembrane helix</keyword>
<comment type="subcellular location">
    <subcellularLocation>
        <location evidence="1">Cell membrane</location>
        <topology evidence="1">Multi-pass membrane protein</topology>
    </subcellularLocation>
</comment>
<dbReference type="EMBL" id="BHEO01000008">
    <property type="protein sequence ID" value="GBU05094.1"/>
    <property type="molecule type" value="Genomic_DNA"/>
</dbReference>
<feature type="transmembrane region" description="Helical" evidence="7">
    <location>
        <begin position="69"/>
        <end position="91"/>
    </location>
</feature>
<dbReference type="Proteomes" id="UP000702954">
    <property type="component" value="Unassembled WGS sequence"/>
</dbReference>
<dbReference type="PANTHER" id="PTHR47371">
    <property type="entry name" value="LIPOTEICHOIC ACID SYNTHASE"/>
    <property type="match status" value="1"/>
</dbReference>
<keyword evidence="6 7" id="KW-0472">Membrane</keyword>
<evidence type="ECO:0000256" key="6">
    <source>
        <dbReference type="ARBA" id="ARBA00023136"/>
    </source>
</evidence>
<comment type="caution">
    <text evidence="10">The sequence shown here is derived from an EMBL/GenBank/DDBJ whole genome shotgun (WGS) entry which is preliminary data.</text>
</comment>
<feature type="transmembrane region" description="Helical" evidence="7">
    <location>
        <begin position="98"/>
        <end position="121"/>
    </location>
</feature>
<evidence type="ECO:0000256" key="5">
    <source>
        <dbReference type="ARBA" id="ARBA00022989"/>
    </source>
</evidence>
<evidence type="ECO:0000259" key="8">
    <source>
        <dbReference type="Pfam" id="PF00884"/>
    </source>
</evidence>
<keyword evidence="10" id="KW-0808">Transferase</keyword>
<gene>
    <name evidence="10" type="ORF">EDD74_10772</name>
    <name evidence="9" type="ORF">FAEUMB_16350</name>
</gene>
<name>A0A4R3JRU7_9FIRM</name>
<accession>A0A4R3JRU7</accession>
<dbReference type="InterPro" id="IPR000917">
    <property type="entry name" value="Sulfatase_N"/>
</dbReference>
<evidence type="ECO:0000313" key="12">
    <source>
        <dbReference type="Proteomes" id="UP000702954"/>
    </source>
</evidence>
<dbReference type="InterPro" id="IPR050448">
    <property type="entry name" value="OpgB/LTA_synthase_biosynth"/>
</dbReference>
<evidence type="ECO:0000313" key="9">
    <source>
        <dbReference type="EMBL" id="GBU05094.1"/>
    </source>
</evidence>
<evidence type="ECO:0000256" key="1">
    <source>
        <dbReference type="ARBA" id="ARBA00004651"/>
    </source>
</evidence>
<evidence type="ECO:0000256" key="3">
    <source>
        <dbReference type="ARBA" id="ARBA00022475"/>
    </source>
</evidence>
<comment type="pathway">
    <text evidence="2">Cell wall biogenesis; lipoteichoic acid biosynthesis.</text>
</comment>
<dbReference type="AlphaFoldDB" id="A0A4R3JRU7"/>
<dbReference type="Gene3D" id="3.40.720.10">
    <property type="entry name" value="Alkaline Phosphatase, subunit A"/>
    <property type="match status" value="1"/>
</dbReference>
<evidence type="ECO:0000256" key="7">
    <source>
        <dbReference type="SAM" id="Phobius"/>
    </source>
</evidence>
<sequence length="504" mass="56743">MHTKIKNTVWKGLAILLSILVIVLSGLGIVLFNASRWVMDTWGLITFDEIIFHLKVPMEGTNTDMIFDFINQCLPAAILVMLLELAIFIAFRKRRKKYAVVCTAGIVGAVVLSVSAANYLWVNLDIGTYLETQGKDSTFIQDHYVDVKNTELIFPEQKRNLIYIFLESTEATFMGKEDGGAFDQNVIPELTEVARNNISFSNSDLLAGGAYPAFGSTWTMGGMFAQTSGLPLKIPIDGNAMPNQDLFMPAVTSIGDILAEQGYRQSLLIGSDAEFGGRKNYFEQHGNYEMLDYGWANANGKIPPDYRVWWGYEDQKLFDIAKEKLTEISMTGQPFNFTMLTVDTHFEDGYYCEKCQPVTENQYANVYLCASHQLQEFLTWIQQQSFYPNTTIVLSGDHLTMDSDFCLNIDPSYERTVYNAFINPAVMPVQTKNRQFTTMDMFPSTLASMGVTIQGERLGLGTNLFSAEPTLAEQYGIETIDEELVKESKFFDNFVSDIKVEGEE</sequence>
<reference evidence="10 11" key="2">
    <citation type="submission" date="2019-03" db="EMBL/GenBank/DDBJ databases">
        <title>Genomic Encyclopedia of Type Strains, Phase IV (KMG-IV): sequencing the most valuable type-strain genomes for metagenomic binning, comparative biology and taxonomic classification.</title>
        <authorList>
            <person name="Goeker M."/>
        </authorList>
    </citation>
    <scope>NUCLEOTIDE SEQUENCE [LARGE SCALE GENOMIC DNA]</scope>
    <source>
        <strain evidence="10 11">DSM 103426</strain>
    </source>
</reference>
<dbReference type="GO" id="GO:0005886">
    <property type="term" value="C:plasma membrane"/>
    <property type="evidence" value="ECO:0007669"/>
    <property type="project" value="UniProtKB-SubCell"/>
</dbReference>
<dbReference type="GO" id="GO:0016740">
    <property type="term" value="F:transferase activity"/>
    <property type="evidence" value="ECO:0007669"/>
    <property type="project" value="UniProtKB-KW"/>
</dbReference>
<reference evidence="9 12" key="1">
    <citation type="journal article" date="2018" name="Int. J. Syst. Evol. Microbiol.">
        <title>Draft Genome Sequence of Faecalimonas umbilicata JCM 30896T, an Acetate-Producing Bacterium Isolated from Human Feces.</title>
        <authorList>
            <person name="Sakamoto M."/>
            <person name="Ikeyama N."/>
            <person name="Yuki M."/>
            <person name="Ohkuma M."/>
        </authorList>
    </citation>
    <scope>NUCLEOTIDE SEQUENCE [LARGE SCALE GENOMIC DNA]</scope>
    <source>
        <strain evidence="9 12">EGH7</strain>
    </source>
</reference>
<protein>
    <submittedName>
        <fullName evidence="10">Phosphoglycerol transferase</fullName>
    </submittedName>
</protein>
<dbReference type="InterPro" id="IPR017850">
    <property type="entry name" value="Alkaline_phosphatase_core_sf"/>
</dbReference>
<organism evidence="10 11">
    <name type="scientific">Faecalimonas umbilicata</name>
    <dbReference type="NCBI Taxonomy" id="1912855"/>
    <lineage>
        <taxon>Bacteria</taxon>
        <taxon>Bacillati</taxon>
        <taxon>Bacillota</taxon>
        <taxon>Clostridia</taxon>
        <taxon>Lachnospirales</taxon>
        <taxon>Lachnospiraceae</taxon>
        <taxon>Faecalimonas</taxon>
    </lineage>
</organism>
<dbReference type="PANTHER" id="PTHR47371:SF3">
    <property type="entry name" value="PHOSPHOGLYCEROL TRANSFERASE I"/>
    <property type="match status" value="1"/>
</dbReference>
<evidence type="ECO:0000313" key="11">
    <source>
        <dbReference type="Proteomes" id="UP000294613"/>
    </source>
</evidence>
<dbReference type="CDD" id="cd16015">
    <property type="entry name" value="LTA_synthase"/>
    <property type="match status" value="1"/>
</dbReference>
<feature type="transmembrane region" description="Helical" evidence="7">
    <location>
        <begin position="12"/>
        <end position="32"/>
    </location>
</feature>
<evidence type="ECO:0000256" key="2">
    <source>
        <dbReference type="ARBA" id="ARBA00004936"/>
    </source>
</evidence>
<dbReference type="EMBL" id="SLZV01000007">
    <property type="protein sequence ID" value="TCS68681.1"/>
    <property type="molecule type" value="Genomic_DNA"/>
</dbReference>